<feature type="domain" description="Integral membrane bound transporter" evidence="8">
    <location>
        <begin position="585"/>
        <end position="721"/>
    </location>
</feature>
<dbReference type="PANTHER" id="PTHR37994:SF3">
    <property type="entry name" value="ER TRANSPORTER 6TM N-TERMINAL DOMAIN-CONTAINING PROTEIN"/>
    <property type="match status" value="1"/>
</dbReference>
<feature type="transmembrane region" description="Helical" evidence="5">
    <location>
        <begin position="640"/>
        <end position="661"/>
    </location>
</feature>
<feature type="domain" description="DUF2421" evidence="6">
    <location>
        <begin position="725"/>
        <end position="934"/>
    </location>
</feature>
<dbReference type="AlphaFoldDB" id="A0A395SWV1"/>
<protein>
    <recommendedName>
        <fullName evidence="11">ER transporter 6TM N-terminal domain-containing protein</fullName>
    </recommendedName>
</protein>
<feature type="transmembrane region" description="Helical" evidence="5">
    <location>
        <begin position="707"/>
        <end position="725"/>
    </location>
</feature>
<evidence type="ECO:0000256" key="1">
    <source>
        <dbReference type="ARBA" id="ARBA00004141"/>
    </source>
</evidence>
<dbReference type="EMBL" id="PXOG01000111">
    <property type="protein sequence ID" value="RGP76697.1"/>
    <property type="molecule type" value="Genomic_DNA"/>
</dbReference>
<evidence type="ECO:0000256" key="3">
    <source>
        <dbReference type="ARBA" id="ARBA00022989"/>
    </source>
</evidence>
<dbReference type="InterPro" id="IPR018820">
    <property type="entry name" value="BRE4-related_DUF2421"/>
</dbReference>
<dbReference type="InterPro" id="IPR018823">
    <property type="entry name" value="ArAE_2_N"/>
</dbReference>
<comment type="caution">
    <text evidence="9">The sequence shown here is derived from an EMBL/GenBank/DDBJ whole genome shotgun (WGS) entry which is preliminary data.</text>
</comment>
<evidence type="ECO:0000259" key="8">
    <source>
        <dbReference type="Pfam" id="PF13515"/>
    </source>
</evidence>
<accession>A0A395SWV1</accession>
<reference evidence="9 10" key="1">
    <citation type="journal article" date="2018" name="PLoS Pathog.">
        <title>Evolution of structural diversity of trichothecenes, a family of toxins produced by plant pathogenic and entomopathogenic fungi.</title>
        <authorList>
            <person name="Proctor R.H."/>
            <person name="McCormick S.P."/>
            <person name="Kim H.S."/>
            <person name="Cardoza R.E."/>
            <person name="Stanley A.M."/>
            <person name="Lindo L."/>
            <person name="Kelly A."/>
            <person name="Brown D.W."/>
            <person name="Lee T."/>
            <person name="Vaughan M.M."/>
            <person name="Alexander N.J."/>
            <person name="Busman M."/>
            <person name="Gutierrez S."/>
        </authorList>
    </citation>
    <scope>NUCLEOTIDE SEQUENCE [LARGE SCALE GENOMIC DNA]</scope>
    <source>
        <strain evidence="9 10">NRRL 20695</strain>
    </source>
</reference>
<feature type="transmembrane region" description="Helical" evidence="5">
    <location>
        <begin position="89"/>
        <end position="108"/>
    </location>
</feature>
<evidence type="ECO:0000259" key="7">
    <source>
        <dbReference type="Pfam" id="PF10337"/>
    </source>
</evidence>
<feature type="transmembrane region" description="Helical" evidence="5">
    <location>
        <begin position="168"/>
        <end position="185"/>
    </location>
</feature>
<dbReference type="OrthoDB" id="2274698at2759"/>
<keyword evidence="4 5" id="KW-0472">Membrane</keyword>
<feature type="transmembrane region" description="Helical" evidence="5">
    <location>
        <begin position="668"/>
        <end position="687"/>
    </location>
</feature>
<feature type="transmembrane region" description="Helical" evidence="5">
    <location>
        <begin position="192"/>
        <end position="213"/>
    </location>
</feature>
<evidence type="ECO:0000256" key="5">
    <source>
        <dbReference type="SAM" id="Phobius"/>
    </source>
</evidence>
<evidence type="ECO:0000313" key="9">
    <source>
        <dbReference type="EMBL" id="RGP76697.1"/>
    </source>
</evidence>
<proteinExistence type="predicted"/>
<organism evidence="9 10">
    <name type="scientific">Fusarium longipes</name>
    <dbReference type="NCBI Taxonomy" id="694270"/>
    <lineage>
        <taxon>Eukaryota</taxon>
        <taxon>Fungi</taxon>
        <taxon>Dikarya</taxon>
        <taxon>Ascomycota</taxon>
        <taxon>Pezizomycotina</taxon>
        <taxon>Sordariomycetes</taxon>
        <taxon>Hypocreomycetidae</taxon>
        <taxon>Hypocreales</taxon>
        <taxon>Nectriaceae</taxon>
        <taxon>Fusarium</taxon>
    </lineage>
</organism>
<sequence length="947" mass="104479">MALKRSKTKNDASIGNEEASFHAFNNPKRLPAWLDHFNAKDLKILFKCSVAVWIFTLFIIISDTLRVLGQATFFGCIVLFIMPPSGVVFIHVLAGLMICVGMALGWAWGTITMKAALATRPQADLLQRYAELQQSMPQNTTNVDQASGQGTYQQIAIYQGFMLDTRVSVTYFCMIGLFVYLMARLRVSAPNLTLVALFSMTISDIYLTIAPLIPTFQGTIPKVLILPTAVAVGVGAVCNLLFFPQSTSQITLGSMADLLRPMNSYIKSLTWHFKTRSRFEPKRLQELKMALAGSNKSIESAVNALENSDKDNHPLAYHIAKAADFRELTRRPDTEEMIIKSVDALSSCAAPLLQALGQSIDAIVQILSGSKDDVIAQHEQILTSMQEALDDFEDSAAEQLIAPHAHLFDADGKIIYEGNRAPPMFGLMSGLLYHERLINLSQSVGIVLEKVVEMEKTRTKTRMWFPKGLQKLFSLGLSNDAPPSTLAGTTDLTRTMSAISKPEKKRGLFKKKAKDKPELEDTEKTAAALLGSMRQTTSRQRKKPSLIFLGFINFFTGVEGLHALRTLVLTIALAVPAVITSSAGFYYREKGLWALIMAQMALEPYMSDFTAGLIIRTLGTAAGGVLGLLCWYIGSGNGPGNQYGLAAIMAVAIVGMMWWRLFAPPQHMVAALMLTSTMYMVVSYSWVDTHIPSYGNPGVGYEVFWRRILLVLIGFGAAVLVALLPRPLSGNRHYRQIMSSQISSVRDRYALLISVWREPPADFVEVMEKEATTSEEVFNSIALPIQKTKFEFSTSNLDTQTLSRANHLCTNLNVFLTQFGLTVTRLPLPVRERFMQRLSAADENLIADLMSTLTLLQHSLISGEPLPAILPTPLVGRALQFRNLKGDLQDEGNSKEYLATPQGRHWSAAVYAFVRFLGTLDDLVIVVKKAVGESSHINAEALGGSMY</sequence>
<evidence type="ECO:0008006" key="11">
    <source>
        <dbReference type="Google" id="ProtNLM"/>
    </source>
</evidence>
<dbReference type="InterPro" id="IPR049453">
    <property type="entry name" value="Memb_transporter_dom"/>
</dbReference>
<keyword evidence="3 5" id="KW-1133">Transmembrane helix</keyword>
<evidence type="ECO:0000256" key="4">
    <source>
        <dbReference type="ARBA" id="ARBA00023136"/>
    </source>
</evidence>
<dbReference type="Pfam" id="PF10334">
    <property type="entry name" value="BRE4"/>
    <property type="match status" value="1"/>
</dbReference>
<evidence type="ECO:0000259" key="6">
    <source>
        <dbReference type="Pfam" id="PF10334"/>
    </source>
</evidence>
<dbReference type="Proteomes" id="UP000266234">
    <property type="component" value="Unassembled WGS sequence"/>
</dbReference>
<feature type="domain" description="Putative ER transporter 6TM N-terminal" evidence="7">
    <location>
        <begin position="29"/>
        <end position="289"/>
    </location>
</feature>
<keyword evidence="10" id="KW-1185">Reference proteome</keyword>
<dbReference type="GO" id="GO:0016020">
    <property type="term" value="C:membrane"/>
    <property type="evidence" value="ECO:0007669"/>
    <property type="project" value="UniProtKB-SubCell"/>
</dbReference>
<dbReference type="PANTHER" id="PTHR37994">
    <property type="entry name" value="ARAE_2_N DOMAIN-CONTAINING PROTEIN-RELATED"/>
    <property type="match status" value="1"/>
</dbReference>
<evidence type="ECO:0000256" key="2">
    <source>
        <dbReference type="ARBA" id="ARBA00022692"/>
    </source>
</evidence>
<name>A0A395SWV1_9HYPO</name>
<feature type="transmembrane region" description="Helical" evidence="5">
    <location>
        <begin position="44"/>
        <end position="61"/>
    </location>
</feature>
<evidence type="ECO:0000313" key="10">
    <source>
        <dbReference type="Proteomes" id="UP000266234"/>
    </source>
</evidence>
<gene>
    <name evidence="9" type="ORF">FLONG3_5137</name>
</gene>
<feature type="transmembrane region" description="Helical" evidence="5">
    <location>
        <begin position="225"/>
        <end position="243"/>
    </location>
</feature>
<dbReference type="STRING" id="694270.A0A395SWV1"/>
<feature type="transmembrane region" description="Helical" evidence="5">
    <location>
        <begin position="567"/>
        <end position="588"/>
    </location>
</feature>
<dbReference type="Pfam" id="PF13515">
    <property type="entry name" value="FUSC_2"/>
    <property type="match status" value="1"/>
</dbReference>
<dbReference type="Pfam" id="PF10337">
    <property type="entry name" value="ArAE_2_N"/>
    <property type="match status" value="1"/>
</dbReference>
<feature type="transmembrane region" description="Helical" evidence="5">
    <location>
        <begin position="609"/>
        <end position="634"/>
    </location>
</feature>
<keyword evidence="2 5" id="KW-0812">Transmembrane</keyword>
<comment type="subcellular location">
    <subcellularLocation>
        <location evidence="1">Membrane</location>
        <topology evidence="1">Multi-pass membrane protein</topology>
    </subcellularLocation>
</comment>